<dbReference type="RefSeq" id="WP_134907825.1">
    <property type="nucleotide sequence ID" value="NZ_JAJAOX010000016.1"/>
</dbReference>
<evidence type="ECO:0000313" key="7">
    <source>
        <dbReference type="EMBL" id="PWT45849.1"/>
    </source>
</evidence>
<dbReference type="InterPro" id="IPR044068">
    <property type="entry name" value="CB"/>
</dbReference>
<evidence type="ECO:0000313" key="8">
    <source>
        <dbReference type="Proteomes" id="UP000245866"/>
    </source>
</evidence>
<dbReference type="InterPro" id="IPR002104">
    <property type="entry name" value="Integrase_catalytic"/>
</dbReference>
<protein>
    <submittedName>
        <fullName evidence="7">Site-specific integrase</fullName>
    </submittedName>
</protein>
<dbReference type="InterPro" id="IPR013762">
    <property type="entry name" value="Integrase-like_cat_sf"/>
</dbReference>
<comment type="similarity">
    <text evidence="1">Belongs to the 'phage' integrase family.</text>
</comment>
<dbReference type="Proteomes" id="UP000245866">
    <property type="component" value="Unassembled WGS sequence"/>
</dbReference>
<accession>A0A317GG32</accession>
<dbReference type="PROSITE" id="PS51898">
    <property type="entry name" value="TYR_RECOMBINASE"/>
    <property type="match status" value="1"/>
</dbReference>
<gene>
    <name evidence="7" type="ORF">DKZ23_08250</name>
</gene>
<feature type="domain" description="Core-binding (CB)" evidence="6">
    <location>
        <begin position="68"/>
        <end position="153"/>
    </location>
</feature>
<evidence type="ECO:0000256" key="1">
    <source>
        <dbReference type="ARBA" id="ARBA00008857"/>
    </source>
</evidence>
<dbReference type="InterPro" id="IPR011010">
    <property type="entry name" value="DNA_brk_join_enz"/>
</dbReference>
<dbReference type="PANTHER" id="PTHR30349:SF64">
    <property type="entry name" value="PROPHAGE INTEGRASE INTD-RELATED"/>
    <property type="match status" value="1"/>
</dbReference>
<evidence type="ECO:0000259" key="6">
    <source>
        <dbReference type="PROSITE" id="PS51900"/>
    </source>
</evidence>
<organism evidence="7 8">
    <name type="scientific">Limosilactobacillus reuteri</name>
    <name type="common">Lactobacillus reuteri</name>
    <dbReference type="NCBI Taxonomy" id="1598"/>
    <lineage>
        <taxon>Bacteria</taxon>
        <taxon>Bacillati</taxon>
        <taxon>Bacillota</taxon>
        <taxon>Bacilli</taxon>
        <taxon>Lactobacillales</taxon>
        <taxon>Lactobacillaceae</taxon>
        <taxon>Limosilactobacillus</taxon>
    </lineage>
</organism>
<proteinExistence type="inferred from homology"/>
<sequence length="401" mass="46932">MWVEKRIVNGKSRYKFIERYRSELTGKYRKVSVTYSKNNASVRKEATFTLQQLIDKRLKNERSSTSDITLEDLSKKFLNLYEQQVAYTTYYSAKRGLKRFCNDMGNNVLAKKITTQILNKYLDERLYNENKHLSNAGIQLVKKHISLMFKYAVKYGYLADDPVKNVEIAWRSETKEKREKIENKYFTDDEYKAIMTDCDQRNRQDMKDIFEWLFLTGMRFSEAAALQIKNIQIEDGNYVAKVTGSMFIYRKKDVPEGEKRYTKSDSAKTIAGNRTVILPDQAVKIYERNKAGKNADDFLFINSISGFPMRETAANRFLKRVAERQKIDKKFTTHMFRHTHVSKLAEMGIPLYVIQERVGHSNSKITEQVYLHVTKKVQDNLIEKLNQLAPSVTPKDDNKND</sequence>
<keyword evidence="2 4" id="KW-0238">DNA-binding</keyword>
<reference evidence="7 8" key="1">
    <citation type="journal article" date="2018" name="Front. Microbiol.">
        <title>Comparative Genomics of the Herbivore Gut Symbiont Lactobacillus reuteri Reveals Genetic Diversity and Lifestyle Adaptation.</title>
        <authorList>
            <person name="Zhao J."/>
        </authorList>
    </citation>
    <scope>NUCLEOTIDE SEQUENCE [LARGE SCALE GENOMIC DNA]</scope>
    <source>
        <strain evidence="7 8">LR12</strain>
    </source>
</reference>
<dbReference type="Gene3D" id="1.10.443.10">
    <property type="entry name" value="Intergrase catalytic core"/>
    <property type="match status" value="1"/>
</dbReference>
<dbReference type="SUPFAM" id="SSF56349">
    <property type="entry name" value="DNA breaking-rejoining enzymes"/>
    <property type="match status" value="1"/>
</dbReference>
<dbReference type="Gene3D" id="1.10.150.130">
    <property type="match status" value="1"/>
</dbReference>
<dbReference type="GO" id="GO:0006310">
    <property type="term" value="P:DNA recombination"/>
    <property type="evidence" value="ECO:0007669"/>
    <property type="project" value="UniProtKB-KW"/>
</dbReference>
<evidence type="ECO:0000256" key="4">
    <source>
        <dbReference type="PROSITE-ProRule" id="PRU01248"/>
    </source>
</evidence>
<dbReference type="InterPro" id="IPR010998">
    <property type="entry name" value="Integrase_recombinase_N"/>
</dbReference>
<name>A0A317GG32_LIMRT</name>
<dbReference type="AlphaFoldDB" id="A0A317GG32"/>
<dbReference type="Pfam" id="PF13102">
    <property type="entry name" value="Phage_int_SAM_5"/>
    <property type="match status" value="1"/>
</dbReference>
<dbReference type="CDD" id="cd01189">
    <property type="entry name" value="INT_ICEBs1_C_like"/>
    <property type="match status" value="1"/>
</dbReference>
<dbReference type="InterPro" id="IPR025269">
    <property type="entry name" value="SAM-like_dom"/>
</dbReference>
<evidence type="ECO:0000256" key="3">
    <source>
        <dbReference type="ARBA" id="ARBA00023172"/>
    </source>
</evidence>
<dbReference type="InterPro" id="IPR050090">
    <property type="entry name" value="Tyrosine_recombinase_XerCD"/>
</dbReference>
<dbReference type="PROSITE" id="PS51900">
    <property type="entry name" value="CB"/>
    <property type="match status" value="1"/>
</dbReference>
<keyword evidence="3" id="KW-0233">DNA recombination</keyword>
<feature type="domain" description="Tyr recombinase" evidence="5">
    <location>
        <begin position="181"/>
        <end position="383"/>
    </location>
</feature>
<dbReference type="EMBL" id="QGHS01000112">
    <property type="protein sequence ID" value="PWT45849.1"/>
    <property type="molecule type" value="Genomic_DNA"/>
</dbReference>
<dbReference type="Pfam" id="PF00589">
    <property type="entry name" value="Phage_integrase"/>
    <property type="match status" value="1"/>
</dbReference>
<dbReference type="PANTHER" id="PTHR30349">
    <property type="entry name" value="PHAGE INTEGRASE-RELATED"/>
    <property type="match status" value="1"/>
</dbReference>
<comment type="caution">
    <text evidence="7">The sequence shown here is derived from an EMBL/GenBank/DDBJ whole genome shotgun (WGS) entry which is preliminary data.</text>
</comment>
<evidence type="ECO:0000256" key="2">
    <source>
        <dbReference type="ARBA" id="ARBA00023125"/>
    </source>
</evidence>
<evidence type="ECO:0000259" key="5">
    <source>
        <dbReference type="PROSITE" id="PS51898"/>
    </source>
</evidence>
<dbReference type="GO" id="GO:0015074">
    <property type="term" value="P:DNA integration"/>
    <property type="evidence" value="ECO:0007669"/>
    <property type="project" value="InterPro"/>
</dbReference>
<dbReference type="GO" id="GO:0003677">
    <property type="term" value="F:DNA binding"/>
    <property type="evidence" value="ECO:0007669"/>
    <property type="project" value="UniProtKB-UniRule"/>
</dbReference>